<organism evidence="9 10">
    <name type="scientific">Thermotoga petrophila (strain ATCC BAA-488 / DSM 13995 / JCM 10881 / RKU-1)</name>
    <dbReference type="NCBI Taxonomy" id="390874"/>
    <lineage>
        <taxon>Bacteria</taxon>
        <taxon>Thermotogati</taxon>
        <taxon>Thermotogota</taxon>
        <taxon>Thermotogae</taxon>
        <taxon>Thermotogales</taxon>
        <taxon>Thermotogaceae</taxon>
        <taxon>Thermotoga</taxon>
    </lineage>
</organism>
<dbReference type="NCBIfam" id="TIGR02175">
    <property type="entry name" value="PorC_KorC"/>
    <property type="match status" value="1"/>
</dbReference>
<evidence type="ECO:0000256" key="6">
    <source>
        <dbReference type="ARBA" id="ARBA00044815"/>
    </source>
</evidence>
<comment type="catalytic activity">
    <reaction evidence="7">
        <text>2 oxidized [2Fe-2S]-[ferredoxin] + pyruvate + CoA = 2 reduced [2Fe-2S]-[ferredoxin] + acetyl-CoA + CO2 + H(+)</text>
        <dbReference type="Rhea" id="RHEA:12765"/>
        <dbReference type="Rhea" id="RHEA-COMP:10000"/>
        <dbReference type="Rhea" id="RHEA-COMP:10001"/>
        <dbReference type="ChEBI" id="CHEBI:15361"/>
        <dbReference type="ChEBI" id="CHEBI:15378"/>
        <dbReference type="ChEBI" id="CHEBI:16526"/>
        <dbReference type="ChEBI" id="CHEBI:33737"/>
        <dbReference type="ChEBI" id="CHEBI:33738"/>
        <dbReference type="ChEBI" id="CHEBI:57287"/>
        <dbReference type="ChEBI" id="CHEBI:57288"/>
        <dbReference type="EC" id="1.2.7.1"/>
    </reaction>
</comment>
<evidence type="ECO:0000256" key="4">
    <source>
        <dbReference type="ARBA" id="ARBA00023002"/>
    </source>
</evidence>
<dbReference type="InterPro" id="IPR019752">
    <property type="entry name" value="Pyrv/ketoisovalerate_OxRed_cat"/>
</dbReference>
<name>A5IL53_THEP1</name>
<reference evidence="10" key="1">
    <citation type="submission" date="2007-05" db="EMBL/GenBank/DDBJ databases">
        <title>Complete sequence of Thermotoga petrophila RKU-1.</title>
        <authorList>
            <consortium name="US DOE Joint Genome Institute"/>
            <person name="Copeland A."/>
            <person name="Lucas S."/>
            <person name="Lapidus A."/>
            <person name="Barry K."/>
            <person name="Glavina del Rio T."/>
            <person name="Dalin E."/>
            <person name="Tice H."/>
            <person name="Pitluck S."/>
            <person name="Sims D."/>
            <person name="Brettin T."/>
            <person name="Bruce D."/>
            <person name="Detter J.C."/>
            <person name="Han C."/>
            <person name="Tapia R."/>
            <person name="Schmutz J."/>
            <person name="Larimer F."/>
            <person name="Land M."/>
            <person name="Hauser L."/>
            <person name="Kyrpides N."/>
            <person name="Mikhailova N."/>
            <person name="Nelson K."/>
            <person name="Gogarten J.P."/>
            <person name="Noll K."/>
            <person name="Richardson P."/>
        </authorList>
    </citation>
    <scope>NUCLEOTIDE SEQUENCE [LARGE SCALE GENOMIC DNA]</scope>
    <source>
        <strain evidence="10">ATCC BAA-488 / DSM 13995 / JCM 10881 / RKU-1</strain>
    </source>
</reference>
<proteinExistence type="predicted"/>
<sequence length="200" mass="22287">MLSRRCNRMPVAKKYFEIRWHGRAGQGAKSASQMLAEAALEAGKYVQAFPEYGAERTGAPMRAFNRIGDEYIRVRSAVENPDVVVVIDETLLSPAIVEGLSEDGILLVNTVKDFEFVRKKTGFNGKICVVDATDIALQEIKRGIPNTPMLGALVRVTGIVPLEAIEKRIEKMFGKKFPQEVIDANKRALRRGYEEVKCSE</sequence>
<evidence type="ECO:0000256" key="2">
    <source>
        <dbReference type="ARBA" id="ARBA00012822"/>
    </source>
</evidence>
<dbReference type="eggNOG" id="COG1014">
    <property type="taxonomic scope" value="Bacteria"/>
</dbReference>
<dbReference type="InterPro" id="IPR002869">
    <property type="entry name" value="Pyrv_flavodox_OxRed_cen"/>
</dbReference>
<evidence type="ECO:0000313" key="10">
    <source>
        <dbReference type="Proteomes" id="UP000006558"/>
    </source>
</evidence>
<dbReference type="Pfam" id="PF01558">
    <property type="entry name" value="POR"/>
    <property type="match status" value="1"/>
</dbReference>
<dbReference type="AlphaFoldDB" id="A5IL53"/>
<feature type="domain" description="Pyruvate/ketoisovalerate oxidoreductase catalytic" evidence="8">
    <location>
        <begin position="24"/>
        <end position="194"/>
    </location>
</feature>
<dbReference type="SUPFAM" id="SSF53323">
    <property type="entry name" value="Pyruvate-ferredoxin oxidoreductase, PFOR, domain III"/>
    <property type="match status" value="1"/>
</dbReference>
<accession>A5IL53</accession>
<dbReference type="GO" id="GO:0019164">
    <property type="term" value="F:pyruvate synthase activity"/>
    <property type="evidence" value="ECO:0007669"/>
    <property type="project" value="UniProtKB-EC"/>
</dbReference>
<evidence type="ECO:0000256" key="3">
    <source>
        <dbReference type="ARBA" id="ARBA00019586"/>
    </source>
</evidence>
<evidence type="ECO:0000256" key="7">
    <source>
        <dbReference type="ARBA" id="ARBA00049357"/>
    </source>
</evidence>
<dbReference type="EC" id="1.2.7.1" evidence="2"/>
<dbReference type="InterPro" id="IPR011894">
    <property type="entry name" value="PorC_KorC"/>
</dbReference>
<dbReference type="Gene3D" id="3.40.920.10">
    <property type="entry name" value="Pyruvate-ferredoxin oxidoreductase, PFOR, domain III"/>
    <property type="match status" value="1"/>
</dbReference>
<dbReference type="Proteomes" id="UP000006558">
    <property type="component" value="Chromosome"/>
</dbReference>
<comment type="subunit">
    <text evidence="1">Heterotetramer of one alpha, one beta, one delta and one gamma chain.</text>
</comment>
<dbReference type="NCBIfam" id="NF040683">
    <property type="entry name" value="PorC_Meth_Thtga"/>
    <property type="match status" value="1"/>
</dbReference>
<dbReference type="PANTHER" id="PTHR43366">
    <property type="entry name" value="PYRUVATE SYNTHASE SUBUNIT PORC"/>
    <property type="match status" value="1"/>
</dbReference>
<dbReference type="InterPro" id="IPR053412">
    <property type="entry name" value="Pyruvate_synthase_PorC"/>
</dbReference>
<reference evidence="9 10" key="2">
    <citation type="journal article" date="2009" name="Proc. Natl. Acad. Sci. U.S.A.">
        <title>On the chimeric nature, thermophilic origin, and phylogenetic placement of the Thermotogales.</title>
        <authorList>
            <person name="Zhaxybayeva O."/>
            <person name="Swithers K.S."/>
            <person name="Lapierre P."/>
            <person name="Fournier G.P."/>
            <person name="Bickhart D.M."/>
            <person name="DeBoy R.T."/>
            <person name="Nelson K.E."/>
            <person name="Nesbo C.L."/>
            <person name="Doolittle W.F."/>
            <person name="Gogarten J.P."/>
            <person name="Noll K.M."/>
        </authorList>
    </citation>
    <scope>NUCLEOTIDE SEQUENCE [LARGE SCALE GENOMIC DNA]</scope>
    <source>
        <strain evidence="10">ATCC BAA-488 / DSM 13995 / JCM 10881 / RKU-1</strain>
    </source>
</reference>
<evidence type="ECO:0000259" key="8">
    <source>
        <dbReference type="Pfam" id="PF01558"/>
    </source>
</evidence>
<dbReference type="STRING" id="390874.Tpet_0908"/>
<dbReference type="PANTHER" id="PTHR43366:SF1">
    <property type="entry name" value="PYRUVATE SYNTHASE SUBUNIT PORC"/>
    <property type="match status" value="1"/>
</dbReference>
<keyword evidence="9" id="KW-0670">Pyruvate</keyword>
<keyword evidence="4 9" id="KW-0560">Oxidoreductase</keyword>
<evidence type="ECO:0000256" key="1">
    <source>
        <dbReference type="ARBA" id="ARBA00011595"/>
    </source>
</evidence>
<evidence type="ECO:0000256" key="5">
    <source>
        <dbReference type="ARBA" id="ARBA00044813"/>
    </source>
</evidence>
<dbReference type="InterPro" id="IPR051626">
    <property type="entry name" value="Oxidoreductase_gamma_subunit"/>
</dbReference>
<evidence type="ECO:0000313" key="9">
    <source>
        <dbReference type="EMBL" id="ABQ46926.1"/>
    </source>
</evidence>
<dbReference type="EMBL" id="CP000702">
    <property type="protein sequence ID" value="ABQ46926.1"/>
    <property type="molecule type" value="Genomic_DNA"/>
</dbReference>
<gene>
    <name evidence="9" type="ordered locus">Tpet_0908</name>
</gene>
<dbReference type="HOGENOM" id="CLU_087284_2_0_0"/>
<protein>
    <recommendedName>
        <fullName evidence="3">Pyruvate synthase subunit PorC</fullName>
        <ecNumber evidence="2">1.2.7.1</ecNumber>
    </recommendedName>
    <alternativeName>
        <fullName evidence="6">Pyruvate oxidoreductase gamma chain</fullName>
    </alternativeName>
    <alternativeName>
        <fullName evidence="5">Pyruvic-ferredoxin oxidoreductase subunit gamma</fullName>
    </alternativeName>
</protein>
<dbReference type="KEGG" id="tpt:Tpet_0908"/>